<dbReference type="STRING" id="1047168.A0A0F4G8L7"/>
<dbReference type="Pfam" id="PF06985">
    <property type="entry name" value="HET"/>
    <property type="match status" value="1"/>
</dbReference>
<sequence>MRLLHAKTLDLHEFASLETAPPYIITSHRWLDGEVSYQEVLRRKNDALVDKKPGMQKIKKFCGFVKEWQAHINQRLGPATTSDRPPTVPEFIWIDTCCIDKRSSAELQETITTMHQYYAKAWCCIAYLHDVQTRECSPLAVLQSFKGSVWFTRGWTLQELLAPKCVMFADRDWKVFGHKSPLEPLMFDESTAVDAYYLKMPLNQWISQASGIDEAILWDYDKAQSVSFKDRLAWMNKRTTTRAEDRAYCMLGLCEVYIPLMYGEGLNAMKRLYKEIGLPVTSISGFCVKTGPTTKQGSTEVTELTNRTPSEQAGANCQECTKRSVTCSGNQPRCTRCVRKRVSCWYGPDRSKGSDKSDSPDRSKGSSKRRQRPHSALTQFFSRDQALR</sequence>
<dbReference type="OrthoDB" id="20872at2759"/>
<dbReference type="Proteomes" id="UP000033647">
    <property type="component" value="Unassembled WGS sequence"/>
</dbReference>
<gene>
    <name evidence="4" type="ORF">TI39_contig4265g00006</name>
</gene>
<feature type="region of interest" description="Disordered" evidence="2">
    <location>
        <begin position="346"/>
        <end position="388"/>
    </location>
</feature>
<dbReference type="SUPFAM" id="SSF57701">
    <property type="entry name" value="Zn2/Cys6 DNA-binding domain"/>
    <property type="match status" value="1"/>
</dbReference>
<dbReference type="GO" id="GO:0000981">
    <property type="term" value="F:DNA-binding transcription factor activity, RNA polymerase II-specific"/>
    <property type="evidence" value="ECO:0007669"/>
    <property type="project" value="InterPro"/>
</dbReference>
<accession>A0A0F4G8L7</accession>
<evidence type="ECO:0000313" key="5">
    <source>
        <dbReference type="Proteomes" id="UP000033647"/>
    </source>
</evidence>
<feature type="domain" description="Zn(2)-C6 fungal-type" evidence="3">
    <location>
        <begin position="316"/>
        <end position="346"/>
    </location>
</feature>
<keyword evidence="1" id="KW-0539">Nucleus</keyword>
<dbReference type="PANTHER" id="PTHR10622:SF10">
    <property type="entry name" value="HET DOMAIN-CONTAINING PROTEIN"/>
    <property type="match status" value="1"/>
</dbReference>
<evidence type="ECO:0000259" key="3">
    <source>
        <dbReference type="PROSITE" id="PS50048"/>
    </source>
</evidence>
<dbReference type="PROSITE" id="PS50048">
    <property type="entry name" value="ZN2_CY6_FUNGAL_2"/>
    <property type="match status" value="1"/>
</dbReference>
<dbReference type="EMBL" id="LAFY01004224">
    <property type="protein sequence ID" value="KJX93733.1"/>
    <property type="molecule type" value="Genomic_DNA"/>
</dbReference>
<evidence type="ECO:0000313" key="4">
    <source>
        <dbReference type="EMBL" id="KJX93733.1"/>
    </source>
</evidence>
<feature type="compositionally biased region" description="Basic and acidic residues" evidence="2">
    <location>
        <begin position="349"/>
        <end position="364"/>
    </location>
</feature>
<evidence type="ECO:0000256" key="1">
    <source>
        <dbReference type="ARBA" id="ARBA00023242"/>
    </source>
</evidence>
<comment type="caution">
    <text evidence="4">The sequence shown here is derived from an EMBL/GenBank/DDBJ whole genome shotgun (WGS) entry which is preliminary data.</text>
</comment>
<protein>
    <recommendedName>
        <fullName evidence="3">Zn(2)-C6 fungal-type domain-containing protein</fullName>
    </recommendedName>
</protein>
<evidence type="ECO:0000256" key="2">
    <source>
        <dbReference type="SAM" id="MobiDB-lite"/>
    </source>
</evidence>
<dbReference type="Gene3D" id="4.10.240.10">
    <property type="entry name" value="Zn(2)-C6 fungal-type DNA-binding domain"/>
    <property type="match status" value="1"/>
</dbReference>
<dbReference type="AlphaFoldDB" id="A0A0F4G8L7"/>
<dbReference type="GO" id="GO:0008270">
    <property type="term" value="F:zinc ion binding"/>
    <property type="evidence" value="ECO:0007669"/>
    <property type="project" value="InterPro"/>
</dbReference>
<proteinExistence type="predicted"/>
<dbReference type="InterPro" id="IPR010730">
    <property type="entry name" value="HET"/>
</dbReference>
<dbReference type="PANTHER" id="PTHR10622">
    <property type="entry name" value="HET DOMAIN-CONTAINING PROTEIN"/>
    <property type="match status" value="1"/>
</dbReference>
<reference evidence="4 5" key="1">
    <citation type="submission" date="2015-03" db="EMBL/GenBank/DDBJ databases">
        <title>RNA-seq based gene annotation and comparative genomics of four Zymoseptoria species reveal species-specific pathogenicity related genes and transposable element activity.</title>
        <authorList>
            <person name="Grandaubert J."/>
            <person name="Bhattacharyya A."/>
            <person name="Stukenbrock E.H."/>
        </authorList>
    </citation>
    <scope>NUCLEOTIDE SEQUENCE [LARGE SCALE GENOMIC DNA]</scope>
    <source>
        <strain evidence="4 5">Zb18110</strain>
    </source>
</reference>
<keyword evidence="5" id="KW-1185">Reference proteome</keyword>
<name>A0A0F4G8L7_9PEZI</name>
<organism evidence="4 5">
    <name type="scientific">Zymoseptoria brevis</name>
    <dbReference type="NCBI Taxonomy" id="1047168"/>
    <lineage>
        <taxon>Eukaryota</taxon>
        <taxon>Fungi</taxon>
        <taxon>Dikarya</taxon>
        <taxon>Ascomycota</taxon>
        <taxon>Pezizomycotina</taxon>
        <taxon>Dothideomycetes</taxon>
        <taxon>Dothideomycetidae</taxon>
        <taxon>Mycosphaerellales</taxon>
        <taxon>Mycosphaerellaceae</taxon>
        <taxon>Zymoseptoria</taxon>
    </lineage>
</organism>
<dbReference type="InterPro" id="IPR036864">
    <property type="entry name" value="Zn2-C6_fun-type_DNA-bd_sf"/>
</dbReference>
<dbReference type="CDD" id="cd00067">
    <property type="entry name" value="GAL4"/>
    <property type="match status" value="1"/>
</dbReference>
<dbReference type="InterPro" id="IPR001138">
    <property type="entry name" value="Zn2Cys6_DnaBD"/>
</dbReference>